<protein>
    <submittedName>
        <fullName evidence="10">MHS family alpha-ketoglutarate permease-like MFS transporter</fullName>
    </submittedName>
</protein>
<keyword evidence="11" id="KW-1185">Reference proteome</keyword>
<dbReference type="PANTHER" id="PTHR43528:SF1">
    <property type="entry name" value="ALPHA-KETOGLUTARATE PERMEASE"/>
    <property type="match status" value="1"/>
</dbReference>
<dbReference type="PANTHER" id="PTHR43528">
    <property type="entry name" value="ALPHA-KETOGLUTARATE PERMEASE"/>
    <property type="match status" value="1"/>
</dbReference>
<feature type="transmembrane region" description="Helical" evidence="8">
    <location>
        <begin position="118"/>
        <end position="138"/>
    </location>
</feature>
<keyword evidence="4 8" id="KW-0812">Transmembrane</keyword>
<evidence type="ECO:0000256" key="4">
    <source>
        <dbReference type="ARBA" id="ARBA00022692"/>
    </source>
</evidence>
<feature type="transmembrane region" description="Helical" evidence="8">
    <location>
        <begin position="399"/>
        <end position="417"/>
    </location>
</feature>
<dbReference type="Gene3D" id="1.20.1250.20">
    <property type="entry name" value="MFS general substrate transporter like domains"/>
    <property type="match status" value="2"/>
</dbReference>
<evidence type="ECO:0000256" key="1">
    <source>
        <dbReference type="ARBA" id="ARBA00004651"/>
    </source>
</evidence>
<evidence type="ECO:0000256" key="6">
    <source>
        <dbReference type="ARBA" id="ARBA00022989"/>
    </source>
</evidence>
<feature type="transmembrane region" description="Helical" evidence="8">
    <location>
        <begin position="93"/>
        <end position="112"/>
    </location>
</feature>
<feature type="transmembrane region" description="Helical" evidence="8">
    <location>
        <begin position="278"/>
        <end position="297"/>
    </location>
</feature>
<sequence>MADVVVRKARSAGVGARGRVRSLAASVFGNALEWYDWNVYAVFAAYLASALFNQADHVSALLSTFAVFAVGFVTRPLGGVVFGVLADRIGRRAVLVVTMLTTAGSSLVVGLVPDYGQLGTWSSVILLLARLAQGMGHGGESSAAYAYVAEIAPRERRGLWSSSVFLSVSAGTLLATGLGALLTAVLPPEQLATWGWRVPFLLGGLLGLFALHLRRTAVESEVFESSSVVDSPQWSRARLLGSGVRIVVISAGIGVMYYSWIVFGVGNAVSRHGMPGGTAFLAAFLAQLLVLFALPLWGRLSDRIGRRPVVLVFAVGSAVLAFPITGIVTDAGWTLFAAEFLASVLWAAVASVYPAVVSELLPTRSRSKGIGIASSLSNAVFGGTAPYLGELLEAQHLSWVFTCYIIVLCLLGALAVLTMPETRGADLSALD</sequence>
<evidence type="ECO:0000256" key="7">
    <source>
        <dbReference type="ARBA" id="ARBA00023136"/>
    </source>
</evidence>
<feature type="transmembrane region" description="Helical" evidence="8">
    <location>
        <begin position="246"/>
        <end position="266"/>
    </location>
</feature>
<dbReference type="InterPro" id="IPR020846">
    <property type="entry name" value="MFS_dom"/>
</dbReference>
<dbReference type="EMBL" id="JACJID010000007">
    <property type="protein sequence ID" value="MBA8930835.1"/>
    <property type="molecule type" value="Genomic_DNA"/>
</dbReference>
<dbReference type="RefSeq" id="WP_182840091.1">
    <property type="nucleotide sequence ID" value="NZ_BAAABQ010000018.1"/>
</dbReference>
<feature type="transmembrane region" description="Helical" evidence="8">
    <location>
        <begin position="335"/>
        <end position="357"/>
    </location>
</feature>
<feature type="transmembrane region" description="Helical" evidence="8">
    <location>
        <begin position="159"/>
        <end position="182"/>
    </location>
</feature>
<dbReference type="SUPFAM" id="SSF103473">
    <property type="entry name" value="MFS general substrate transporter"/>
    <property type="match status" value="1"/>
</dbReference>
<feature type="transmembrane region" description="Helical" evidence="8">
    <location>
        <begin position="309"/>
        <end position="329"/>
    </location>
</feature>
<evidence type="ECO:0000313" key="11">
    <source>
        <dbReference type="Proteomes" id="UP000517916"/>
    </source>
</evidence>
<keyword evidence="6 8" id="KW-1133">Transmembrane helix</keyword>
<gene>
    <name evidence="10" type="ORF">BC739_008082</name>
</gene>
<evidence type="ECO:0000256" key="8">
    <source>
        <dbReference type="SAM" id="Phobius"/>
    </source>
</evidence>
<evidence type="ECO:0000256" key="5">
    <source>
        <dbReference type="ARBA" id="ARBA00022847"/>
    </source>
</evidence>
<evidence type="ECO:0000256" key="3">
    <source>
        <dbReference type="ARBA" id="ARBA00022475"/>
    </source>
</evidence>
<comment type="caution">
    <text evidence="10">The sequence shown here is derived from an EMBL/GenBank/DDBJ whole genome shotgun (WGS) entry which is preliminary data.</text>
</comment>
<dbReference type="Pfam" id="PF00083">
    <property type="entry name" value="Sugar_tr"/>
    <property type="match status" value="1"/>
</dbReference>
<keyword evidence="3" id="KW-1003">Cell membrane</keyword>
<keyword evidence="2" id="KW-0813">Transport</keyword>
<dbReference type="Pfam" id="PF07690">
    <property type="entry name" value="MFS_1"/>
    <property type="match status" value="1"/>
</dbReference>
<evidence type="ECO:0000256" key="2">
    <source>
        <dbReference type="ARBA" id="ARBA00022448"/>
    </source>
</evidence>
<dbReference type="PROSITE" id="PS50850">
    <property type="entry name" value="MFS"/>
    <property type="match status" value="1"/>
</dbReference>
<organism evidence="10 11">
    <name type="scientific">Kutzneria viridogrisea</name>
    <dbReference type="NCBI Taxonomy" id="47990"/>
    <lineage>
        <taxon>Bacteria</taxon>
        <taxon>Bacillati</taxon>
        <taxon>Actinomycetota</taxon>
        <taxon>Actinomycetes</taxon>
        <taxon>Pseudonocardiales</taxon>
        <taxon>Pseudonocardiaceae</taxon>
        <taxon>Kutzneria</taxon>
    </lineage>
</organism>
<dbReference type="InterPro" id="IPR036259">
    <property type="entry name" value="MFS_trans_sf"/>
</dbReference>
<dbReference type="InterPro" id="IPR005828">
    <property type="entry name" value="MFS_sugar_transport-like"/>
</dbReference>
<dbReference type="InterPro" id="IPR011701">
    <property type="entry name" value="MFS"/>
</dbReference>
<accession>A0ABR6BV96</accession>
<feature type="transmembrane region" description="Helical" evidence="8">
    <location>
        <begin position="61"/>
        <end position="86"/>
    </location>
</feature>
<reference evidence="10 11" key="1">
    <citation type="submission" date="2020-08" db="EMBL/GenBank/DDBJ databases">
        <title>Genomic Encyclopedia of Archaeal and Bacterial Type Strains, Phase II (KMG-II): from individual species to whole genera.</title>
        <authorList>
            <person name="Goeker M."/>
        </authorList>
    </citation>
    <scope>NUCLEOTIDE SEQUENCE [LARGE SCALE GENOMIC DNA]</scope>
    <source>
        <strain evidence="10 11">DSM 43850</strain>
    </source>
</reference>
<comment type="subcellular location">
    <subcellularLocation>
        <location evidence="1">Cell membrane</location>
        <topology evidence="1">Multi-pass membrane protein</topology>
    </subcellularLocation>
</comment>
<keyword evidence="7 8" id="KW-0472">Membrane</keyword>
<feature type="domain" description="Major facilitator superfamily (MFS) profile" evidence="9">
    <location>
        <begin position="22"/>
        <end position="423"/>
    </location>
</feature>
<evidence type="ECO:0000259" key="9">
    <source>
        <dbReference type="PROSITE" id="PS50850"/>
    </source>
</evidence>
<name>A0ABR6BV96_9PSEU</name>
<proteinExistence type="predicted"/>
<evidence type="ECO:0000313" key="10">
    <source>
        <dbReference type="EMBL" id="MBA8930835.1"/>
    </source>
</evidence>
<keyword evidence="5" id="KW-0769">Symport</keyword>
<dbReference type="InterPro" id="IPR051084">
    <property type="entry name" value="H+-coupled_symporters"/>
</dbReference>
<feature type="transmembrane region" description="Helical" evidence="8">
    <location>
        <begin position="37"/>
        <end position="55"/>
    </location>
</feature>
<dbReference type="Proteomes" id="UP000517916">
    <property type="component" value="Unassembled WGS sequence"/>
</dbReference>
<feature type="transmembrane region" description="Helical" evidence="8">
    <location>
        <begin position="194"/>
        <end position="213"/>
    </location>
</feature>